<dbReference type="InterPro" id="IPR036397">
    <property type="entry name" value="RNaseH_sf"/>
</dbReference>
<evidence type="ECO:0000313" key="11">
    <source>
        <dbReference type="EMBL" id="VVC27348.1"/>
    </source>
</evidence>
<dbReference type="InterPro" id="IPR012337">
    <property type="entry name" value="RNaseH-like_sf"/>
</dbReference>
<dbReference type="GO" id="GO:0004523">
    <property type="term" value="F:RNA-DNA hybrid ribonuclease activity"/>
    <property type="evidence" value="ECO:0007669"/>
    <property type="project" value="UniProtKB-UniRule"/>
</dbReference>
<evidence type="ECO:0000256" key="9">
    <source>
        <dbReference type="SAM" id="Phobius"/>
    </source>
</evidence>
<dbReference type="Pfam" id="PF00953">
    <property type="entry name" value="Glycos_transf_4"/>
    <property type="match status" value="1"/>
</dbReference>
<keyword evidence="6 9" id="KW-0472">Membrane</keyword>
<dbReference type="CDD" id="cd07182">
    <property type="entry name" value="RNase_HII_bacteria_HII_like"/>
    <property type="match status" value="1"/>
</dbReference>
<keyword evidence="4 9" id="KW-0812">Transmembrane</keyword>
<dbReference type="NCBIfam" id="NF000595">
    <property type="entry name" value="PRK00015.1-3"/>
    <property type="match status" value="1"/>
</dbReference>
<dbReference type="OrthoDB" id="7462577at2759"/>
<dbReference type="GO" id="GO:0044038">
    <property type="term" value="P:cell wall macromolecule biosynthetic process"/>
    <property type="evidence" value="ECO:0007669"/>
    <property type="project" value="TreeGrafter"/>
</dbReference>
<evidence type="ECO:0000256" key="3">
    <source>
        <dbReference type="ARBA" id="ARBA00022679"/>
    </source>
</evidence>
<feature type="binding site" evidence="7">
    <location>
        <position position="203"/>
    </location>
    <ligand>
        <name>a divalent metal cation</name>
        <dbReference type="ChEBI" id="CHEBI:60240"/>
    </ligand>
</feature>
<dbReference type="InterPro" id="IPR003524">
    <property type="entry name" value="PNAcMuramoyl-5peptid_Trfase"/>
</dbReference>
<evidence type="ECO:0000256" key="6">
    <source>
        <dbReference type="ARBA" id="ARBA00023136"/>
    </source>
</evidence>
<evidence type="ECO:0000256" key="8">
    <source>
        <dbReference type="RuleBase" id="RU003515"/>
    </source>
</evidence>
<dbReference type="GO" id="GO:0071555">
    <property type="term" value="P:cell wall organization"/>
    <property type="evidence" value="ECO:0007669"/>
    <property type="project" value="TreeGrafter"/>
</dbReference>
<dbReference type="AlphaFoldDB" id="A0A5E4M928"/>
<protein>
    <recommendedName>
        <fullName evidence="8">Ribonuclease</fullName>
        <ecNumber evidence="8">3.1.26.4</ecNumber>
    </recommendedName>
</protein>
<dbReference type="PROSITE" id="PS01348">
    <property type="entry name" value="MRAY_2"/>
    <property type="match status" value="1"/>
</dbReference>
<comment type="catalytic activity">
    <reaction evidence="7 8">
        <text>Endonucleolytic cleavage to 5'-phosphomonoester.</text>
        <dbReference type="EC" id="3.1.26.4"/>
    </reaction>
</comment>
<dbReference type="EC" id="3.1.26.4" evidence="8"/>
<comment type="similarity">
    <text evidence="2">Belongs to the glycosyltransferase 4 family. MraY subfamily.</text>
</comment>
<evidence type="ECO:0000259" key="10">
    <source>
        <dbReference type="PROSITE" id="PS51975"/>
    </source>
</evidence>
<comment type="function">
    <text evidence="8">Endonuclease that specifically degrades the RNA of RNA-DNA hybrids.</text>
</comment>
<feature type="non-terminal residue" evidence="11">
    <location>
        <position position="382"/>
    </location>
</feature>
<keyword evidence="5 9" id="KW-1133">Transmembrane helix</keyword>
<accession>A0A5E4M928</accession>
<comment type="cofactor">
    <cofactor evidence="7">
        <name>Mn(2+)</name>
        <dbReference type="ChEBI" id="CHEBI:29035"/>
    </cofactor>
    <cofactor evidence="7">
        <name>Mg(2+)</name>
        <dbReference type="ChEBI" id="CHEBI:18420"/>
    </cofactor>
    <text evidence="7">Manganese or magnesium. Binds 1 divalent metal ion per monomer in the absence of substrate. May bind a second metal ion after substrate binding.</text>
</comment>
<dbReference type="EMBL" id="CABPRJ010000095">
    <property type="protein sequence ID" value="VVC27348.1"/>
    <property type="molecule type" value="Genomic_DNA"/>
</dbReference>
<dbReference type="Gene3D" id="3.30.420.10">
    <property type="entry name" value="Ribonuclease H-like superfamily/Ribonuclease H"/>
    <property type="match status" value="1"/>
</dbReference>
<dbReference type="InterPro" id="IPR018480">
    <property type="entry name" value="PNAcMuramoyl-5peptid_Trfase_CS"/>
</dbReference>
<dbReference type="GO" id="GO:0005886">
    <property type="term" value="C:plasma membrane"/>
    <property type="evidence" value="ECO:0007669"/>
    <property type="project" value="TreeGrafter"/>
</dbReference>
<comment type="subcellular location">
    <subcellularLocation>
        <location evidence="1">Membrane</location>
        <topology evidence="1">Multi-pass membrane protein</topology>
    </subcellularLocation>
</comment>
<dbReference type="InterPro" id="IPR024567">
    <property type="entry name" value="RNase_HII/HIII_dom"/>
</dbReference>
<dbReference type="HAMAP" id="MF_00052_B">
    <property type="entry name" value="RNase_HII_B"/>
    <property type="match status" value="1"/>
</dbReference>
<keyword evidence="7 8" id="KW-0378">Hydrolase</keyword>
<evidence type="ECO:0000256" key="7">
    <source>
        <dbReference type="PROSITE-ProRule" id="PRU01319"/>
    </source>
</evidence>
<evidence type="ECO:0000313" key="12">
    <source>
        <dbReference type="Proteomes" id="UP000325440"/>
    </source>
</evidence>
<dbReference type="InterPro" id="IPR022898">
    <property type="entry name" value="RNase_HII"/>
</dbReference>
<feature type="domain" description="RNase H type-2" evidence="10">
    <location>
        <begin position="196"/>
        <end position="382"/>
    </location>
</feature>
<dbReference type="Proteomes" id="UP000325440">
    <property type="component" value="Unassembled WGS sequence"/>
</dbReference>
<evidence type="ECO:0000256" key="2">
    <source>
        <dbReference type="ARBA" id="ARBA00005583"/>
    </source>
</evidence>
<dbReference type="GO" id="GO:0003723">
    <property type="term" value="F:RNA binding"/>
    <property type="evidence" value="ECO:0007669"/>
    <property type="project" value="UniProtKB-UniRule"/>
</dbReference>
<dbReference type="PROSITE" id="PS51975">
    <property type="entry name" value="RNASE_H_2"/>
    <property type="match status" value="1"/>
</dbReference>
<dbReference type="GO" id="GO:0008963">
    <property type="term" value="F:phospho-N-acetylmuramoyl-pentapeptide-transferase activity"/>
    <property type="evidence" value="ECO:0007669"/>
    <property type="project" value="InterPro"/>
</dbReference>
<dbReference type="CDD" id="cd06852">
    <property type="entry name" value="GT_MraY"/>
    <property type="match status" value="1"/>
</dbReference>
<evidence type="ECO:0000256" key="4">
    <source>
        <dbReference type="ARBA" id="ARBA00022692"/>
    </source>
</evidence>
<proteinExistence type="inferred from homology"/>
<dbReference type="GO" id="GO:0046872">
    <property type="term" value="F:metal ion binding"/>
    <property type="evidence" value="ECO:0007669"/>
    <property type="project" value="UniProtKB-KW"/>
</dbReference>
<name>A0A5E4M928_9HEMI</name>
<feature type="transmembrane region" description="Helical" evidence="9">
    <location>
        <begin position="60"/>
        <end position="77"/>
    </location>
</feature>
<keyword evidence="7" id="KW-0479">Metal-binding</keyword>
<feature type="binding site" evidence="7">
    <location>
        <position position="294"/>
    </location>
    <ligand>
        <name>a divalent metal cation</name>
        <dbReference type="ChEBI" id="CHEBI:60240"/>
    </ligand>
</feature>
<feature type="binding site" evidence="7">
    <location>
        <position position="202"/>
    </location>
    <ligand>
        <name>a divalent metal cation</name>
        <dbReference type="ChEBI" id="CHEBI:60240"/>
    </ligand>
</feature>
<feature type="transmembrane region" description="Helical" evidence="9">
    <location>
        <begin position="97"/>
        <end position="116"/>
    </location>
</feature>
<dbReference type="Pfam" id="PF01351">
    <property type="entry name" value="RNase_HII"/>
    <property type="match status" value="1"/>
</dbReference>
<dbReference type="SUPFAM" id="SSF53098">
    <property type="entry name" value="Ribonuclease H-like"/>
    <property type="match status" value="1"/>
</dbReference>
<feature type="transmembrane region" description="Helical" evidence="9">
    <location>
        <begin position="123"/>
        <end position="142"/>
    </location>
</feature>
<sequence length="382" mass="41908">MGGIVILFSALLPILFLVQLTPKILLLIFTTLSFALLGFFDDYLKLKAKSYQGLSAKTKILIQFFVAVIGMLVLKMYSTDDFTKIYVFKETIIDISYLYIPFAAFVIVGTSNAVNLTDGLDGLAATQAITSFASLGLVAYLMQEDTNVILFCIAFIGAILSFLWFNSHPARIFMGDVGSLGIGAALDFTLENELPGIIAGVDEVGRGPLAGPVISAAVVFTDRSTVIDGINDSKKLTPKSRQALYYKITSAAKFGIGIASVEEINSYNILEATKLSMKRALIDLNLDLDYVLVDGNQPPEVKWRVKPIINGDNISISIAAASIIAKVTRDQLMQELHNKYPQYNWHKNKGYGTKEHINAINLHGITEHHRKNFAPCSSAYFS</sequence>
<evidence type="ECO:0000256" key="1">
    <source>
        <dbReference type="ARBA" id="ARBA00004141"/>
    </source>
</evidence>
<reference evidence="11 12" key="1">
    <citation type="submission" date="2019-08" db="EMBL/GenBank/DDBJ databases">
        <authorList>
            <person name="Alioto T."/>
            <person name="Alioto T."/>
            <person name="Gomez Garrido J."/>
        </authorList>
    </citation>
    <scope>NUCLEOTIDE SEQUENCE [LARGE SCALE GENOMIC DNA]</scope>
</reference>
<keyword evidence="3 11" id="KW-0808">Transferase</keyword>
<keyword evidence="12" id="KW-1185">Reference proteome</keyword>
<evidence type="ECO:0000256" key="5">
    <source>
        <dbReference type="ARBA" id="ARBA00022989"/>
    </source>
</evidence>
<keyword evidence="7 8" id="KW-0540">Nuclease</keyword>
<keyword evidence="7 8" id="KW-0255">Endonuclease</keyword>
<dbReference type="PANTHER" id="PTHR22926">
    <property type="entry name" value="PHOSPHO-N-ACETYLMURAMOYL-PENTAPEPTIDE-TRANSFERASE"/>
    <property type="match status" value="1"/>
</dbReference>
<feature type="transmembrane region" description="Helical" evidence="9">
    <location>
        <begin position="148"/>
        <end position="165"/>
    </location>
</feature>
<dbReference type="InterPro" id="IPR000715">
    <property type="entry name" value="Glycosyl_transferase_4"/>
</dbReference>
<gene>
    <name evidence="11" type="ORF">CINCED_3A002161</name>
</gene>
<organism evidence="11 12">
    <name type="scientific">Cinara cedri</name>
    <dbReference type="NCBI Taxonomy" id="506608"/>
    <lineage>
        <taxon>Eukaryota</taxon>
        <taxon>Metazoa</taxon>
        <taxon>Ecdysozoa</taxon>
        <taxon>Arthropoda</taxon>
        <taxon>Hexapoda</taxon>
        <taxon>Insecta</taxon>
        <taxon>Pterygota</taxon>
        <taxon>Neoptera</taxon>
        <taxon>Paraneoptera</taxon>
        <taxon>Hemiptera</taxon>
        <taxon>Sternorrhyncha</taxon>
        <taxon>Aphidomorpha</taxon>
        <taxon>Aphidoidea</taxon>
        <taxon>Aphididae</taxon>
        <taxon>Lachninae</taxon>
        <taxon>Cinara</taxon>
    </lineage>
</organism>
<dbReference type="PANTHER" id="PTHR22926:SF5">
    <property type="entry name" value="PHOSPHO-N-ACETYLMURAMOYL-PENTAPEPTIDE-TRANSFERASE HOMOLOG"/>
    <property type="match status" value="1"/>
</dbReference>
<feature type="transmembrane region" description="Helical" evidence="9">
    <location>
        <begin position="6"/>
        <end position="39"/>
    </location>
</feature>
<dbReference type="GO" id="GO:0006401">
    <property type="term" value="P:RNA catabolic process"/>
    <property type="evidence" value="ECO:0007669"/>
    <property type="project" value="UniProtKB-UniRule"/>
</dbReference>
<comment type="similarity">
    <text evidence="8">Belongs to the RNase HII family.</text>
</comment>